<dbReference type="Pfam" id="PF04237">
    <property type="entry name" value="YjbR"/>
    <property type="match status" value="1"/>
</dbReference>
<dbReference type="Gene3D" id="3.90.1150.30">
    <property type="match status" value="1"/>
</dbReference>
<evidence type="ECO:0000256" key="1">
    <source>
        <dbReference type="ARBA" id="ARBA00001286"/>
    </source>
</evidence>
<dbReference type="InterPro" id="IPR058532">
    <property type="entry name" value="YjbR/MT2646/Rv2570-like"/>
</dbReference>
<feature type="domain" description="Methylated-DNA-[protein]-cysteine S-methyltransferase DNA binding" evidence="7">
    <location>
        <begin position="122"/>
        <end position="202"/>
    </location>
</feature>
<dbReference type="PANTHER" id="PTHR42942:SF1">
    <property type="entry name" value="ALKYLTRANSFERASE-LIKE PROTEIN 1"/>
    <property type="match status" value="1"/>
</dbReference>
<keyword evidence="8" id="KW-0378">Hydrolase</keyword>
<evidence type="ECO:0000313" key="8">
    <source>
        <dbReference type="EMBL" id="PHU37381.1"/>
    </source>
</evidence>
<proteinExistence type="predicted"/>
<organism evidence="8 9">
    <name type="scientific">Agathobacter ruminis</name>
    <dbReference type="NCBI Taxonomy" id="1712665"/>
    <lineage>
        <taxon>Bacteria</taxon>
        <taxon>Bacillati</taxon>
        <taxon>Bacillota</taxon>
        <taxon>Clostridia</taxon>
        <taxon>Lachnospirales</taxon>
        <taxon>Lachnospiraceae</taxon>
        <taxon>Agathobacter</taxon>
    </lineage>
</organism>
<keyword evidence="3" id="KW-0808">Transferase</keyword>
<sequence length="223" mass="25216">MERTYSPLVERPWANGPEDITFKERETMKWFAIIIRVKRKHVQAIWNMNQNAESELLDWVDIINVKADADFIAMIAQVRGYMAGYHMNKQNWLTIALDGTVETEQILDCIDASYHKVADTPTKRIYEAVKRIPKGCVATYGQVAAMAGNPRMSRAVGNALHKNPDPANIPCHRVVNAKGQLAKEFVFGGKNVQEERLLAENVCVTNGCVNLKKYGIKIENEIK</sequence>
<gene>
    <name evidence="8" type="ORF">CSX02_08275</name>
</gene>
<dbReference type="PROSITE" id="PS00374">
    <property type="entry name" value="MGMT"/>
    <property type="match status" value="1"/>
</dbReference>
<evidence type="ECO:0000256" key="6">
    <source>
        <dbReference type="ARBA" id="ARBA00049348"/>
    </source>
</evidence>
<dbReference type="InterPro" id="IPR052520">
    <property type="entry name" value="ATL_DNA_repair"/>
</dbReference>
<reference evidence="8 9" key="2">
    <citation type="submission" date="2017-10" db="EMBL/GenBank/DDBJ databases">
        <authorList>
            <person name="Banno H."/>
            <person name="Chua N.-H."/>
        </authorList>
    </citation>
    <scope>NUCLEOTIDE SEQUENCE [LARGE SCALE GENOMIC DNA]</scope>
    <source>
        <strain evidence="8 9">JK623</strain>
    </source>
</reference>
<name>A0A2G3E2D4_9FIRM</name>
<comment type="caution">
    <text evidence="8">The sequence shown here is derived from an EMBL/GenBank/DDBJ whole genome shotgun (WGS) entry which is preliminary data.</text>
</comment>
<evidence type="ECO:0000256" key="5">
    <source>
        <dbReference type="ARBA" id="ARBA00023204"/>
    </source>
</evidence>
<dbReference type="SUPFAM" id="SSF46767">
    <property type="entry name" value="Methylated DNA-protein cysteine methyltransferase, C-terminal domain"/>
    <property type="match status" value="1"/>
</dbReference>
<dbReference type="CDD" id="cd06445">
    <property type="entry name" value="ATase"/>
    <property type="match status" value="1"/>
</dbReference>
<evidence type="ECO:0000256" key="3">
    <source>
        <dbReference type="ARBA" id="ARBA00022679"/>
    </source>
</evidence>
<reference evidence="8 9" key="1">
    <citation type="submission" date="2017-10" db="EMBL/GenBank/DDBJ databases">
        <title>Resolving the taxonomy of Roseburia spp., Eubacterium rectale and Agathobacter spp. through phylogenomic analysis.</title>
        <authorList>
            <person name="Sheridan P.O."/>
            <person name="Walker A.W."/>
            <person name="Duncan S.H."/>
            <person name="Scott K.P."/>
            <person name="Toole P.W.O."/>
            <person name="Luis P."/>
            <person name="Flint H.J."/>
        </authorList>
    </citation>
    <scope>NUCLEOTIDE SEQUENCE [LARGE SCALE GENOMIC DNA]</scope>
    <source>
        <strain evidence="8 9">JK623</strain>
    </source>
</reference>
<protein>
    <submittedName>
        <fullName evidence="8">Endonuclease V</fullName>
    </submittedName>
</protein>
<dbReference type="InterPro" id="IPR001497">
    <property type="entry name" value="MethylDNA_cys_MeTrfase_AS"/>
</dbReference>
<dbReference type="EMBL" id="PDYG01000058">
    <property type="protein sequence ID" value="PHU37381.1"/>
    <property type="molecule type" value="Genomic_DNA"/>
</dbReference>
<keyword evidence="5" id="KW-0234">DNA repair</keyword>
<dbReference type="NCBIfam" id="TIGR00589">
    <property type="entry name" value="ogt"/>
    <property type="match status" value="1"/>
</dbReference>
<keyword evidence="4" id="KW-0227">DNA damage</keyword>
<accession>A0A2G3E2D4</accession>
<keyword evidence="8" id="KW-0540">Nuclease</keyword>
<dbReference type="InterPro" id="IPR036217">
    <property type="entry name" value="MethylDNA_cys_MeTrfase_DNAb"/>
</dbReference>
<comment type="catalytic activity">
    <reaction evidence="1">
        <text>a 4-O-methyl-thymidine in DNA + L-cysteinyl-[protein] = a thymidine in DNA + S-methyl-L-cysteinyl-[protein]</text>
        <dbReference type="Rhea" id="RHEA:53428"/>
        <dbReference type="Rhea" id="RHEA-COMP:10131"/>
        <dbReference type="Rhea" id="RHEA-COMP:10132"/>
        <dbReference type="Rhea" id="RHEA-COMP:13555"/>
        <dbReference type="Rhea" id="RHEA-COMP:13556"/>
        <dbReference type="ChEBI" id="CHEBI:29950"/>
        <dbReference type="ChEBI" id="CHEBI:82612"/>
        <dbReference type="ChEBI" id="CHEBI:137386"/>
        <dbReference type="ChEBI" id="CHEBI:137387"/>
        <dbReference type="EC" id="2.1.1.63"/>
    </reaction>
</comment>
<evidence type="ECO:0000256" key="2">
    <source>
        <dbReference type="ARBA" id="ARBA00022603"/>
    </source>
</evidence>
<keyword evidence="8" id="KW-0255">Endonuclease</keyword>
<dbReference type="Proteomes" id="UP000224563">
    <property type="component" value="Unassembled WGS sequence"/>
</dbReference>
<evidence type="ECO:0000259" key="7">
    <source>
        <dbReference type="Pfam" id="PF01035"/>
    </source>
</evidence>
<keyword evidence="2" id="KW-0489">Methyltransferase</keyword>
<comment type="catalytic activity">
    <reaction evidence="6">
        <text>a 6-O-methyl-2'-deoxyguanosine in DNA + L-cysteinyl-[protein] = S-methyl-L-cysteinyl-[protein] + a 2'-deoxyguanosine in DNA</text>
        <dbReference type="Rhea" id="RHEA:24000"/>
        <dbReference type="Rhea" id="RHEA-COMP:10131"/>
        <dbReference type="Rhea" id="RHEA-COMP:10132"/>
        <dbReference type="Rhea" id="RHEA-COMP:11367"/>
        <dbReference type="Rhea" id="RHEA-COMP:11368"/>
        <dbReference type="ChEBI" id="CHEBI:29950"/>
        <dbReference type="ChEBI" id="CHEBI:82612"/>
        <dbReference type="ChEBI" id="CHEBI:85445"/>
        <dbReference type="ChEBI" id="CHEBI:85448"/>
        <dbReference type="EC" id="2.1.1.63"/>
    </reaction>
</comment>
<dbReference type="GO" id="GO:0003908">
    <property type="term" value="F:methylated-DNA-[protein]-cysteine S-methyltransferase activity"/>
    <property type="evidence" value="ECO:0007669"/>
    <property type="project" value="UniProtKB-EC"/>
</dbReference>
<evidence type="ECO:0000313" key="9">
    <source>
        <dbReference type="Proteomes" id="UP000224563"/>
    </source>
</evidence>
<dbReference type="PANTHER" id="PTHR42942">
    <property type="entry name" value="6-O-METHYLGUANINE DNA METHYLTRANSFERASE"/>
    <property type="match status" value="1"/>
</dbReference>
<dbReference type="Gene3D" id="1.10.10.10">
    <property type="entry name" value="Winged helix-like DNA-binding domain superfamily/Winged helix DNA-binding domain"/>
    <property type="match status" value="1"/>
</dbReference>
<keyword evidence="9" id="KW-1185">Reference proteome</keyword>
<dbReference type="GO" id="GO:0032259">
    <property type="term" value="P:methylation"/>
    <property type="evidence" value="ECO:0007669"/>
    <property type="project" value="UniProtKB-KW"/>
</dbReference>
<dbReference type="Pfam" id="PF01035">
    <property type="entry name" value="DNA_binding_1"/>
    <property type="match status" value="1"/>
</dbReference>
<dbReference type="InterPro" id="IPR038056">
    <property type="entry name" value="YjbR-like_sf"/>
</dbReference>
<dbReference type="InterPro" id="IPR036388">
    <property type="entry name" value="WH-like_DNA-bd_sf"/>
</dbReference>
<dbReference type="GO" id="GO:0004519">
    <property type="term" value="F:endonuclease activity"/>
    <property type="evidence" value="ECO:0007669"/>
    <property type="project" value="UniProtKB-KW"/>
</dbReference>
<evidence type="ECO:0000256" key="4">
    <source>
        <dbReference type="ARBA" id="ARBA00022763"/>
    </source>
</evidence>
<dbReference type="SUPFAM" id="SSF142906">
    <property type="entry name" value="YjbR-like"/>
    <property type="match status" value="1"/>
</dbReference>
<dbReference type="GO" id="GO:0006281">
    <property type="term" value="P:DNA repair"/>
    <property type="evidence" value="ECO:0007669"/>
    <property type="project" value="UniProtKB-KW"/>
</dbReference>
<dbReference type="AlphaFoldDB" id="A0A2G3E2D4"/>
<dbReference type="InterPro" id="IPR014048">
    <property type="entry name" value="MethylDNA_cys_MeTrfase_DNA-bd"/>
</dbReference>